<reference evidence="1 3" key="2">
    <citation type="journal article" date="2013" name="Nature">
        <title>Insights into bilaterian evolution from three spiralian genomes.</title>
        <authorList>
            <person name="Simakov O."/>
            <person name="Marletaz F."/>
            <person name="Cho S.J."/>
            <person name="Edsinger-Gonzales E."/>
            <person name="Havlak P."/>
            <person name="Hellsten U."/>
            <person name="Kuo D.H."/>
            <person name="Larsson T."/>
            <person name="Lv J."/>
            <person name="Arendt D."/>
            <person name="Savage R."/>
            <person name="Osoegawa K."/>
            <person name="de Jong P."/>
            <person name="Grimwood J."/>
            <person name="Chapman J.A."/>
            <person name="Shapiro H."/>
            <person name="Aerts A."/>
            <person name="Otillar R.P."/>
            <person name="Terry A.Y."/>
            <person name="Boore J.L."/>
            <person name="Grigoriev I.V."/>
            <person name="Lindberg D.R."/>
            <person name="Seaver E.C."/>
            <person name="Weisblat D.A."/>
            <person name="Putnam N.H."/>
            <person name="Rokhsar D.S."/>
        </authorList>
    </citation>
    <scope>NUCLEOTIDE SEQUENCE</scope>
    <source>
        <strain evidence="1 3">I ESC-2004</strain>
    </source>
</reference>
<dbReference type="EnsemblMetazoa" id="CapteT211802">
    <property type="protein sequence ID" value="CapteP211802"/>
    <property type="gene ID" value="CapteG211802"/>
</dbReference>
<evidence type="ECO:0008006" key="4">
    <source>
        <dbReference type="Google" id="ProtNLM"/>
    </source>
</evidence>
<proteinExistence type="predicted"/>
<dbReference type="OrthoDB" id="6074443at2759"/>
<reference evidence="3" key="1">
    <citation type="submission" date="2012-12" db="EMBL/GenBank/DDBJ databases">
        <authorList>
            <person name="Hellsten U."/>
            <person name="Grimwood J."/>
            <person name="Chapman J.A."/>
            <person name="Shapiro H."/>
            <person name="Aerts A."/>
            <person name="Otillar R.P."/>
            <person name="Terry A.Y."/>
            <person name="Boore J.L."/>
            <person name="Simakov O."/>
            <person name="Marletaz F."/>
            <person name="Cho S.-J."/>
            <person name="Edsinger-Gonzales E."/>
            <person name="Havlak P."/>
            <person name="Kuo D.-H."/>
            <person name="Larsson T."/>
            <person name="Lv J."/>
            <person name="Arendt D."/>
            <person name="Savage R."/>
            <person name="Osoegawa K."/>
            <person name="de Jong P."/>
            <person name="Lindberg D.R."/>
            <person name="Seaver E.C."/>
            <person name="Weisblat D.A."/>
            <person name="Putnam N.H."/>
            <person name="Grigoriev I.V."/>
            <person name="Rokhsar D.S."/>
        </authorList>
    </citation>
    <scope>NUCLEOTIDE SEQUENCE</scope>
    <source>
        <strain evidence="3">I ESC-2004</strain>
    </source>
</reference>
<reference evidence="2" key="3">
    <citation type="submission" date="2015-06" db="UniProtKB">
        <authorList>
            <consortium name="EnsemblMetazoa"/>
        </authorList>
    </citation>
    <scope>IDENTIFICATION</scope>
</reference>
<name>R7T9U9_CAPTE</name>
<dbReference type="STRING" id="283909.R7T9U9"/>
<protein>
    <recommendedName>
        <fullName evidence="4">Methyltransferase domain-containing protein</fullName>
    </recommendedName>
</protein>
<evidence type="ECO:0000313" key="1">
    <source>
        <dbReference type="EMBL" id="ELT87779.1"/>
    </source>
</evidence>
<dbReference type="EMBL" id="KB312171">
    <property type="protein sequence ID" value="ELT87779.1"/>
    <property type="molecule type" value="Genomic_DNA"/>
</dbReference>
<sequence>MPKVKSYRVEFALFFVVFVLYIFAVISPKHSQDLAFKMSAKRHSVKWAKRLDFIPIAGQQTCKDAMEKIGSEVWTEEYLKTSKAHGEFLKTLNDSQNALNAGDFVDQQKMLAKLASLLPVQTVCESGLNAGHNALIWLTAKKTTRVISFDQGKRSYTREAAKFLQKEYPTRFNVTWGDSTSTLLKYQRDHADFKCDVIFVDSESTAKSGESDASIFRLMAKDGHLFIFGGYPTRSAWLNKQRGPVWDTRKRDGEIAELFACVEGGFQGFSFGYFIL</sequence>
<evidence type="ECO:0000313" key="3">
    <source>
        <dbReference type="Proteomes" id="UP000014760"/>
    </source>
</evidence>
<dbReference type="HOGENOM" id="CLU_081393_0_0_1"/>
<gene>
    <name evidence="1" type="ORF">CAPTEDRAFT_211802</name>
</gene>
<dbReference type="InterPro" id="IPR029063">
    <property type="entry name" value="SAM-dependent_MTases_sf"/>
</dbReference>
<keyword evidence="3" id="KW-1185">Reference proteome</keyword>
<dbReference type="AlphaFoldDB" id="R7T9U9"/>
<evidence type="ECO:0000313" key="2">
    <source>
        <dbReference type="EnsemblMetazoa" id="CapteP211802"/>
    </source>
</evidence>
<dbReference type="Gene3D" id="3.40.50.150">
    <property type="entry name" value="Vaccinia Virus protein VP39"/>
    <property type="match status" value="1"/>
</dbReference>
<accession>R7T9U9</accession>
<organism evidence="1">
    <name type="scientific">Capitella teleta</name>
    <name type="common">Polychaete worm</name>
    <dbReference type="NCBI Taxonomy" id="283909"/>
    <lineage>
        <taxon>Eukaryota</taxon>
        <taxon>Metazoa</taxon>
        <taxon>Spiralia</taxon>
        <taxon>Lophotrochozoa</taxon>
        <taxon>Annelida</taxon>
        <taxon>Polychaeta</taxon>
        <taxon>Sedentaria</taxon>
        <taxon>Scolecida</taxon>
        <taxon>Capitellidae</taxon>
        <taxon>Capitella</taxon>
    </lineage>
</organism>
<dbReference type="Proteomes" id="UP000014760">
    <property type="component" value="Unassembled WGS sequence"/>
</dbReference>
<dbReference type="EMBL" id="AMQN01003590">
    <property type="status" value="NOT_ANNOTATED_CDS"/>
    <property type="molecule type" value="Genomic_DNA"/>
</dbReference>
<dbReference type="SUPFAM" id="SSF53335">
    <property type="entry name" value="S-adenosyl-L-methionine-dependent methyltransferases"/>
    <property type="match status" value="1"/>
</dbReference>